<dbReference type="AlphaFoldDB" id="A0A3G2R1P7"/>
<accession>A0A3G2R1P7</accession>
<reference evidence="1 2" key="1">
    <citation type="submission" date="2018-10" db="EMBL/GenBank/DDBJ databases">
        <authorList>
            <person name="Zhang X."/>
        </authorList>
    </citation>
    <scope>NUCLEOTIDE SEQUENCE [LARGE SCALE GENOMIC DNA]</scope>
    <source>
        <strain evidence="1 2">SK-G1</strain>
    </source>
</reference>
<dbReference type="InterPro" id="IPR022476">
    <property type="entry name" value="Spore_YabP/YqfC"/>
</dbReference>
<dbReference type="PIRSF" id="PIRSF011576">
    <property type="entry name" value="YabP"/>
    <property type="match status" value="1"/>
</dbReference>
<dbReference type="InterPro" id="IPR012504">
    <property type="entry name" value="Spore_YabP"/>
</dbReference>
<dbReference type="InterPro" id="IPR038705">
    <property type="entry name" value="YabP_sf"/>
</dbReference>
<evidence type="ECO:0000313" key="2">
    <source>
        <dbReference type="Proteomes" id="UP000280960"/>
    </source>
</evidence>
<keyword evidence="2" id="KW-1185">Reference proteome</keyword>
<dbReference type="KEGG" id="bacg:D2962_01030"/>
<name>A0A3G2R1P7_9FIRM</name>
<protein>
    <submittedName>
        <fullName evidence="1">Sporulation protein YabP</fullName>
    </submittedName>
</protein>
<evidence type="ECO:0000313" key="1">
    <source>
        <dbReference type="EMBL" id="AYO29373.1"/>
    </source>
</evidence>
<dbReference type="RefSeq" id="WP_122013847.1">
    <property type="nucleotide sequence ID" value="NZ_CP033169.1"/>
</dbReference>
<dbReference type="EMBL" id="CP033169">
    <property type="protein sequence ID" value="AYO29373.1"/>
    <property type="molecule type" value="Genomic_DNA"/>
</dbReference>
<gene>
    <name evidence="1" type="primary">yabP</name>
    <name evidence="1" type="ORF">D2962_01030</name>
</gene>
<sequence>MEDRATKQHKVTLTDREMLDVSGIINVEKFTDENVILETEQGMLDIRGEKMHMKQLNLDGGLIIVEGHIKSLTYSEGTSSKEKGKGFLRNIFK</sequence>
<dbReference type="NCBIfam" id="TIGR02892">
    <property type="entry name" value="spore_yabP"/>
    <property type="match status" value="1"/>
</dbReference>
<dbReference type="Gene3D" id="2.60.40.2000">
    <property type="match status" value="1"/>
</dbReference>
<dbReference type="GO" id="GO:0030435">
    <property type="term" value="P:sporulation resulting in formation of a cellular spore"/>
    <property type="evidence" value="ECO:0007669"/>
    <property type="project" value="InterPro"/>
</dbReference>
<proteinExistence type="predicted"/>
<dbReference type="Proteomes" id="UP000280960">
    <property type="component" value="Chromosome"/>
</dbReference>
<organism evidence="1 2">
    <name type="scientific">Biomaibacter acetigenes</name>
    <dbReference type="NCBI Taxonomy" id="2316383"/>
    <lineage>
        <taxon>Bacteria</taxon>
        <taxon>Bacillati</taxon>
        <taxon>Bacillota</taxon>
        <taxon>Clostridia</taxon>
        <taxon>Thermosediminibacterales</taxon>
        <taxon>Tepidanaerobacteraceae</taxon>
        <taxon>Biomaibacter</taxon>
    </lineage>
</organism>
<dbReference type="Pfam" id="PF07873">
    <property type="entry name" value="YabP"/>
    <property type="match status" value="1"/>
</dbReference>